<dbReference type="GO" id="GO:0003677">
    <property type="term" value="F:DNA binding"/>
    <property type="evidence" value="ECO:0007669"/>
    <property type="project" value="InterPro"/>
</dbReference>
<gene>
    <name evidence="1" type="ORF">SDC9_08219</name>
</gene>
<dbReference type="Pfam" id="PF02583">
    <property type="entry name" value="Trns_repr_metal"/>
    <property type="match status" value="1"/>
</dbReference>
<dbReference type="InterPro" id="IPR003735">
    <property type="entry name" value="Metal_Tscrpt_repr"/>
</dbReference>
<protein>
    <recommendedName>
        <fullName evidence="2">Transcriptional repressor FrmR</fullName>
    </recommendedName>
</protein>
<proteinExistence type="predicted"/>
<dbReference type="AlphaFoldDB" id="A0A644T744"/>
<dbReference type="Gene3D" id="1.20.58.1000">
    <property type="entry name" value="Metal-sensitive repressor, helix protomer"/>
    <property type="match status" value="1"/>
</dbReference>
<organism evidence="1">
    <name type="scientific">bioreactor metagenome</name>
    <dbReference type="NCBI Taxonomy" id="1076179"/>
    <lineage>
        <taxon>unclassified sequences</taxon>
        <taxon>metagenomes</taxon>
        <taxon>ecological metagenomes</taxon>
    </lineage>
</organism>
<evidence type="ECO:0008006" key="2">
    <source>
        <dbReference type="Google" id="ProtNLM"/>
    </source>
</evidence>
<sequence>MVYKIKKGSNVAYCCDVERKKLQNRISRIHGQIHSLKNKFDDEKFKLEEDPYETIRQLTAIKGAVTGMITSYVEHFAKGHMIENIKNGTQADAEAQIDNLLEIIKVYGK</sequence>
<dbReference type="GO" id="GO:0046872">
    <property type="term" value="F:metal ion binding"/>
    <property type="evidence" value="ECO:0007669"/>
    <property type="project" value="InterPro"/>
</dbReference>
<comment type="caution">
    <text evidence="1">The sequence shown here is derived from an EMBL/GenBank/DDBJ whole genome shotgun (WGS) entry which is preliminary data.</text>
</comment>
<name>A0A644T744_9ZZZZ</name>
<dbReference type="InterPro" id="IPR038390">
    <property type="entry name" value="Metal_Tscrpt_repr_sf"/>
</dbReference>
<dbReference type="EMBL" id="VSSQ01000018">
    <property type="protein sequence ID" value="MPL62599.1"/>
    <property type="molecule type" value="Genomic_DNA"/>
</dbReference>
<dbReference type="GO" id="GO:0006355">
    <property type="term" value="P:regulation of DNA-templated transcription"/>
    <property type="evidence" value="ECO:0007669"/>
    <property type="project" value="InterPro"/>
</dbReference>
<reference evidence="1" key="1">
    <citation type="submission" date="2019-08" db="EMBL/GenBank/DDBJ databases">
        <authorList>
            <person name="Kucharzyk K."/>
            <person name="Murdoch R.W."/>
            <person name="Higgins S."/>
            <person name="Loffler F."/>
        </authorList>
    </citation>
    <scope>NUCLEOTIDE SEQUENCE</scope>
</reference>
<accession>A0A644T744</accession>
<dbReference type="CDD" id="cd10153">
    <property type="entry name" value="RcnR-FrmR-like_DUF156"/>
    <property type="match status" value="1"/>
</dbReference>
<evidence type="ECO:0000313" key="1">
    <source>
        <dbReference type="EMBL" id="MPL62599.1"/>
    </source>
</evidence>